<keyword evidence="2" id="KW-1185">Reference proteome</keyword>
<dbReference type="KEGG" id="vin:AKJ08_0144"/>
<dbReference type="AlphaFoldDB" id="A0A0K1P8D5"/>
<reference evidence="1 2" key="1">
    <citation type="submission" date="2015-08" db="EMBL/GenBank/DDBJ databases">
        <authorList>
            <person name="Babu N.S."/>
            <person name="Beckwith C.J."/>
            <person name="Beseler K.G."/>
            <person name="Brison A."/>
            <person name="Carone J.V."/>
            <person name="Caskin T.P."/>
            <person name="Diamond M."/>
            <person name="Durham M.E."/>
            <person name="Foxe J.M."/>
            <person name="Go M."/>
            <person name="Henderson B.A."/>
            <person name="Jones I.B."/>
            <person name="McGettigan J.A."/>
            <person name="Micheletti S.J."/>
            <person name="Nasrallah M.E."/>
            <person name="Ortiz D."/>
            <person name="Piller C.R."/>
            <person name="Privatt S.R."/>
            <person name="Schneider S.L."/>
            <person name="Sharp S."/>
            <person name="Smith T.C."/>
            <person name="Stanton J.D."/>
            <person name="Ullery H.E."/>
            <person name="Wilson R.J."/>
            <person name="Serrano M.G."/>
            <person name="Buck G."/>
            <person name="Lee V."/>
            <person name="Wang Y."/>
            <person name="Carvalho R."/>
            <person name="Voegtly L."/>
            <person name="Shi R."/>
            <person name="Duckworth R."/>
            <person name="Johnson A."/>
            <person name="Loviza R."/>
            <person name="Walstead R."/>
            <person name="Shah Z."/>
            <person name="Kiflezghi M."/>
            <person name="Wade K."/>
            <person name="Ball S.L."/>
            <person name="Bradley K.W."/>
            <person name="Asai D.J."/>
            <person name="Bowman C.A."/>
            <person name="Russell D.A."/>
            <person name="Pope W.H."/>
            <person name="Jacobs-Sera D."/>
            <person name="Hendrix R.W."/>
            <person name="Hatfull G.F."/>
        </authorList>
    </citation>
    <scope>NUCLEOTIDE SEQUENCE [LARGE SCALE GENOMIC DNA]</scope>
    <source>
        <strain evidence="1 2">DSM 27710</strain>
    </source>
</reference>
<protein>
    <recommendedName>
        <fullName evidence="3">Lipoprotein</fullName>
    </recommendedName>
</protein>
<sequence>MLKSRLALIPIAVLALSSCGSESKKQIGPGTGDPDMENPAAYFGVEACQCYEYESPGSAFKLGVAVERVNNQYSPDHKDMNVVVYRQNGTTILSYVVDPTEPDLLLHRVFSGEGGQDEWRLEPGLPLFRWPMQKAFRTSDTDAHAFQNGVEQEDLAEKLDYSVIYTKEQVVASRTGSETETFDAIKVDYFGTPWDEQSRWFVPKVGVVKLELGNSANRSTWTLKKIRTLKDCPSVNPKDACGL</sequence>
<dbReference type="EMBL" id="CP012332">
    <property type="protein sequence ID" value="AKU89757.1"/>
    <property type="molecule type" value="Genomic_DNA"/>
</dbReference>
<organism evidence="1 2">
    <name type="scientific">Vulgatibacter incomptus</name>
    <dbReference type="NCBI Taxonomy" id="1391653"/>
    <lineage>
        <taxon>Bacteria</taxon>
        <taxon>Pseudomonadati</taxon>
        <taxon>Myxococcota</taxon>
        <taxon>Myxococcia</taxon>
        <taxon>Myxococcales</taxon>
        <taxon>Cystobacterineae</taxon>
        <taxon>Vulgatibacteraceae</taxon>
        <taxon>Vulgatibacter</taxon>
    </lineage>
</organism>
<name>A0A0K1P8D5_9BACT</name>
<dbReference type="STRING" id="1391653.AKJ08_0144"/>
<dbReference type="PROSITE" id="PS51257">
    <property type="entry name" value="PROKAR_LIPOPROTEIN"/>
    <property type="match status" value="1"/>
</dbReference>
<evidence type="ECO:0000313" key="1">
    <source>
        <dbReference type="EMBL" id="AKU89757.1"/>
    </source>
</evidence>
<evidence type="ECO:0000313" key="2">
    <source>
        <dbReference type="Proteomes" id="UP000055590"/>
    </source>
</evidence>
<gene>
    <name evidence="1" type="ORF">AKJ08_0144</name>
</gene>
<proteinExistence type="predicted"/>
<evidence type="ECO:0008006" key="3">
    <source>
        <dbReference type="Google" id="ProtNLM"/>
    </source>
</evidence>
<accession>A0A0K1P8D5</accession>
<dbReference type="RefSeq" id="WP_157370377.1">
    <property type="nucleotide sequence ID" value="NZ_CP012332.1"/>
</dbReference>
<dbReference type="Proteomes" id="UP000055590">
    <property type="component" value="Chromosome"/>
</dbReference>